<evidence type="ECO:0000313" key="5">
    <source>
        <dbReference type="Proteomes" id="UP001219605"/>
    </source>
</evidence>
<dbReference type="EMBL" id="CP118615">
    <property type="protein sequence ID" value="WDZ82926.1"/>
    <property type="molecule type" value="Genomic_DNA"/>
</dbReference>
<dbReference type="PANTHER" id="PTHR31084:SF0">
    <property type="entry name" value="ALPHA-L-FUCOSIDASE 2"/>
    <property type="match status" value="1"/>
</dbReference>
<dbReference type="PIRSF" id="PIRSF007663">
    <property type="entry name" value="UCP007663"/>
    <property type="match status" value="1"/>
</dbReference>
<dbReference type="SUPFAM" id="SSF49785">
    <property type="entry name" value="Galactose-binding domain-like"/>
    <property type="match status" value="1"/>
</dbReference>
<evidence type="ECO:0000313" key="4">
    <source>
        <dbReference type="EMBL" id="WDZ82926.1"/>
    </source>
</evidence>
<dbReference type="Pfam" id="PF14498">
    <property type="entry name" value="Glyco_hyd_65N_2"/>
    <property type="match status" value="2"/>
</dbReference>
<dbReference type="InterPro" id="IPR027414">
    <property type="entry name" value="GH95_N_dom"/>
</dbReference>
<dbReference type="RefSeq" id="WP_275029281.1">
    <property type="nucleotide sequence ID" value="NZ_CP118615.1"/>
</dbReference>
<dbReference type="GO" id="GO:0016787">
    <property type="term" value="F:hydrolase activity"/>
    <property type="evidence" value="ECO:0007669"/>
    <property type="project" value="UniProtKB-KW"/>
</dbReference>
<proteinExistence type="predicted"/>
<accession>A0ABY7ZJ01</accession>
<dbReference type="Proteomes" id="UP001219605">
    <property type="component" value="Chromosome"/>
</dbReference>
<evidence type="ECO:0000259" key="2">
    <source>
        <dbReference type="Pfam" id="PF21307"/>
    </source>
</evidence>
<keyword evidence="5" id="KW-1185">Reference proteome</keyword>
<feature type="domain" description="Glycosyl hydrolase family 95 N-terminal" evidence="1">
    <location>
        <begin position="9"/>
        <end position="57"/>
    </location>
</feature>
<dbReference type="Gene3D" id="1.50.10.10">
    <property type="match status" value="1"/>
</dbReference>
<dbReference type="Pfam" id="PF22124">
    <property type="entry name" value="Glyco_hydro_95_cat"/>
    <property type="match status" value="1"/>
</dbReference>
<reference evidence="4 5" key="1">
    <citation type="submission" date="2023-02" db="EMBL/GenBank/DDBJ databases">
        <authorList>
            <person name="Mo P."/>
        </authorList>
    </citation>
    <scope>NUCLEOTIDE SEQUENCE [LARGE SCALE GENOMIC DNA]</scope>
    <source>
        <strain evidence="4 5">HUAS 3</strain>
    </source>
</reference>
<dbReference type="Gene3D" id="2.70.98.50">
    <property type="entry name" value="putative glycoside hydrolase family protein from bacillus halodurans"/>
    <property type="match status" value="1"/>
</dbReference>
<dbReference type="InterPro" id="IPR054363">
    <property type="entry name" value="GH95_cat"/>
</dbReference>
<dbReference type="Pfam" id="PF21307">
    <property type="entry name" value="Glyco_hydro_95_C"/>
    <property type="match status" value="1"/>
</dbReference>
<evidence type="ECO:0000259" key="3">
    <source>
        <dbReference type="Pfam" id="PF22124"/>
    </source>
</evidence>
<dbReference type="InterPro" id="IPR008928">
    <property type="entry name" value="6-hairpin_glycosidase_sf"/>
</dbReference>
<keyword evidence="4" id="KW-0378">Hydrolase</keyword>
<organism evidence="4 5">
    <name type="scientific">Micromonospora cathayae</name>
    <dbReference type="NCBI Taxonomy" id="3028804"/>
    <lineage>
        <taxon>Bacteria</taxon>
        <taxon>Bacillati</taxon>
        <taxon>Actinomycetota</taxon>
        <taxon>Actinomycetes</taxon>
        <taxon>Micromonosporales</taxon>
        <taxon>Micromonosporaceae</taxon>
        <taxon>Micromonospora</taxon>
    </lineage>
</organism>
<dbReference type="InterPro" id="IPR016518">
    <property type="entry name" value="Alpha-L-fucosidase"/>
</dbReference>
<sequence>MWSSRSRSLWYRLPATDWQSQALPVGNGRIGAMFFGQPDRERIQFNEHSLWGGVNDYDNALAGRPDSAFDTGMTGFGAYRSFGDVLLTFGRPRHLYVSAPTTGWHVADATGGVRWQADLPSAVTVTGYHLTAPADAVDEHPGSWTLDGSTDGYAWTRLDRRDAGPAPGDPGRFTVAAPGPYPSYRLTLWPKGGSRAVRLAGIRLVGAGPSAGDTTGFDTATLDPVVGYRRALDLESGVHGTWFGVPGARVRREAFASRAADLLVLRYEADRACALDCEITLTCAQGAAGTADAATGTVGFHGVLGNGLRYAAALRVADTDGVLTAPGSRLRVRGATRMTLLLDARTDYRLDAAAGWRGPDPRPVLSRTLDAAAGRSYWALRAAHVIEATAVAGRVAVDWGRTDDAVAALPTDARLARYRAGGPDPDLEQTMFVLGRYLLHGSSRPGGLPANLQGLWNDSDQPPWASDYHTNINVQMNYWGAETANLSESHRALVGYVRQVAVPSRVATRAAFGAGTRGWTARTSQSAFGGNAWEWNTVASAWYALHLYEHWAFTQDVGYLRDTALPMLREICEFWQDRLVENAAGQLVSPAGWSPEHGPREDGVHYDQQIVRDLFQNYLDCAGALDVDHGYRATVADLRARLAPDTIGRWGQLQEWQTDRDDPDDVHRHTSHLFAVFPGRQITPDATPDLAAAALVSLQARCGERAGTPFDESTVSGDSRRSWTWPWRAALFARLGDAERARCMVRGLLRYNTLPNLLCDHPPMQLDGNLGVTGAIVEMLLQSHQGVIHLLPALPADWADGAFRGLRARGGYEVSCAWRAGRVTDFRVVADRARHREPVTVRIDGRETRVVPDAPAGPVPPPGR</sequence>
<gene>
    <name evidence="4" type="ORF">PVK37_20915</name>
</gene>
<name>A0ABY7ZJ01_9ACTN</name>
<dbReference type="PANTHER" id="PTHR31084">
    <property type="entry name" value="ALPHA-L-FUCOSIDASE 2"/>
    <property type="match status" value="1"/>
</dbReference>
<evidence type="ECO:0000259" key="1">
    <source>
        <dbReference type="Pfam" id="PF14498"/>
    </source>
</evidence>
<dbReference type="InterPro" id="IPR008979">
    <property type="entry name" value="Galactose-bd-like_sf"/>
</dbReference>
<dbReference type="InterPro" id="IPR012341">
    <property type="entry name" value="6hp_glycosidase-like_sf"/>
</dbReference>
<dbReference type="SUPFAM" id="SSF48208">
    <property type="entry name" value="Six-hairpin glycosidases"/>
    <property type="match status" value="1"/>
</dbReference>
<protein>
    <submittedName>
        <fullName evidence="4">Glycoside hydrolase N-terminal domain-containing protein</fullName>
    </submittedName>
</protein>
<feature type="domain" description="Glycosyl hydrolase family 95 catalytic" evidence="3">
    <location>
        <begin position="377"/>
        <end position="780"/>
    </location>
</feature>
<dbReference type="InterPro" id="IPR049053">
    <property type="entry name" value="AFCA-like_C"/>
</dbReference>
<feature type="domain" description="Alpha fucosidase A-like C-terminal" evidence="2">
    <location>
        <begin position="782"/>
        <end position="834"/>
    </location>
</feature>
<feature type="domain" description="Glycosyl hydrolase family 95 N-terminal" evidence="1">
    <location>
        <begin position="223"/>
        <end position="349"/>
    </location>
</feature>